<dbReference type="Gene3D" id="2.80.10.50">
    <property type="match status" value="1"/>
</dbReference>
<accession>A0A162UXC1</accession>
<sequence length="163" mass="18682">MADFPEGYFYIQSRNSGKVVDVDGASIKNDGKILIWSPKHDNDRDNQLWYYQEGFIINKHSGKCLDVRGGPIVDHALICQYDRKLVADAQNQQWGYRDGYIYVLSEPHMVLDVKGNYQTDGTRLVLSHKKFALDNANVNQLWDLVPAGNVRAEREVLFEADFD</sequence>
<evidence type="ECO:0000313" key="3">
    <source>
        <dbReference type="Proteomes" id="UP000077315"/>
    </source>
</evidence>
<protein>
    <submittedName>
        <fullName evidence="2">Carbohydrate-binding module family 13 protein</fullName>
    </submittedName>
</protein>
<proteinExistence type="predicted"/>
<keyword evidence="3" id="KW-1185">Reference proteome</keyword>
<organism evidence="2 3">
    <name type="scientific">Phycomyces blakesleeanus (strain ATCC 8743b / DSM 1359 / FGSC 10004 / NBRC 33097 / NRRL 1555)</name>
    <dbReference type="NCBI Taxonomy" id="763407"/>
    <lineage>
        <taxon>Eukaryota</taxon>
        <taxon>Fungi</taxon>
        <taxon>Fungi incertae sedis</taxon>
        <taxon>Mucoromycota</taxon>
        <taxon>Mucoromycotina</taxon>
        <taxon>Mucoromycetes</taxon>
        <taxon>Mucorales</taxon>
        <taxon>Phycomycetaceae</taxon>
        <taxon>Phycomyces</taxon>
    </lineage>
</organism>
<dbReference type="Pfam" id="PF00652">
    <property type="entry name" value="Ricin_B_lectin"/>
    <property type="match status" value="1"/>
</dbReference>
<feature type="domain" description="Ricin B lectin" evidence="1">
    <location>
        <begin position="6"/>
        <end position="145"/>
    </location>
</feature>
<dbReference type="VEuPathDB" id="FungiDB:PHYBLDRAFT_140642"/>
<gene>
    <name evidence="2" type="ORF">PHYBLDRAFT_140642</name>
</gene>
<dbReference type="GeneID" id="28991347"/>
<dbReference type="SUPFAM" id="SSF50370">
    <property type="entry name" value="Ricin B-like lectins"/>
    <property type="match status" value="1"/>
</dbReference>
<dbReference type="EMBL" id="KV440973">
    <property type="protein sequence ID" value="OAD78573.1"/>
    <property type="molecule type" value="Genomic_DNA"/>
</dbReference>
<evidence type="ECO:0000313" key="2">
    <source>
        <dbReference type="EMBL" id="OAD78573.1"/>
    </source>
</evidence>
<name>A0A162UXC1_PHYB8</name>
<dbReference type="Proteomes" id="UP000077315">
    <property type="component" value="Unassembled WGS sequence"/>
</dbReference>
<dbReference type="InParanoid" id="A0A162UXC1"/>
<dbReference type="RefSeq" id="XP_018296613.1">
    <property type="nucleotide sequence ID" value="XM_018430441.1"/>
</dbReference>
<dbReference type="STRING" id="763407.A0A162UXC1"/>
<evidence type="ECO:0000259" key="1">
    <source>
        <dbReference type="SMART" id="SM00458"/>
    </source>
</evidence>
<dbReference type="AlphaFoldDB" id="A0A162UXC1"/>
<dbReference type="PROSITE" id="PS50231">
    <property type="entry name" value="RICIN_B_LECTIN"/>
    <property type="match status" value="1"/>
</dbReference>
<dbReference type="CDD" id="cd23454">
    <property type="entry name" value="beta-trefoil_Ricin_GllA-1"/>
    <property type="match status" value="1"/>
</dbReference>
<reference evidence="3" key="1">
    <citation type="submission" date="2015-06" db="EMBL/GenBank/DDBJ databases">
        <title>Expansion of signal transduction pathways in fungi by whole-genome duplication.</title>
        <authorList>
            <consortium name="DOE Joint Genome Institute"/>
            <person name="Corrochano L.M."/>
            <person name="Kuo A."/>
            <person name="Marcet-Houben M."/>
            <person name="Polaino S."/>
            <person name="Salamov A."/>
            <person name="Villalobos J.M."/>
            <person name="Alvarez M.I."/>
            <person name="Avalos J."/>
            <person name="Benito E.P."/>
            <person name="Benoit I."/>
            <person name="Burger G."/>
            <person name="Camino L.P."/>
            <person name="Canovas D."/>
            <person name="Cerda-Olmedo E."/>
            <person name="Cheng J.-F."/>
            <person name="Dominguez A."/>
            <person name="Elias M."/>
            <person name="Eslava A.P."/>
            <person name="Glaser F."/>
            <person name="Grimwood J."/>
            <person name="Gutierrez G."/>
            <person name="Heitman J."/>
            <person name="Henrissat B."/>
            <person name="Iturriaga E.A."/>
            <person name="Lang B.F."/>
            <person name="Lavin J.L."/>
            <person name="Lee S."/>
            <person name="Li W."/>
            <person name="Lindquist E."/>
            <person name="Lopez-Garcia S."/>
            <person name="Luque E.M."/>
            <person name="Marcos A.T."/>
            <person name="Martin J."/>
            <person name="McCluskey K."/>
            <person name="Medina H.R."/>
            <person name="Miralles-Duran A."/>
            <person name="Miyazaki A."/>
            <person name="Munoz-Torres E."/>
            <person name="Oguiza J.A."/>
            <person name="Ohm R."/>
            <person name="Olmedo M."/>
            <person name="Orejas M."/>
            <person name="Ortiz-Castellanos L."/>
            <person name="Pisabarro A.G."/>
            <person name="Rodriguez-Romero J."/>
            <person name="Ruiz-Herrera J."/>
            <person name="Ruiz-Vazquez R."/>
            <person name="Sanz C."/>
            <person name="Schackwitz W."/>
            <person name="Schmutz J."/>
            <person name="Shahriari M."/>
            <person name="Shelest E."/>
            <person name="Silva-Franco F."/>
            <person name="Soanes D."/>
            <person name="Syed K."/>
            <person name="Tagua V.G."/>
            <person name="Talbot N.J."/>
            <person name="Thon M."/>
            <person name="De vries R.P."/>
            <person name="Wiebenga A."/>
            <person name="Yadav J.S."/>
            <person name="Braun E.L."/>
            <person name="Baker S."/>
            <person name="Garre V."/>
            <person name="Horwitz B."/>
            <person name="Torres-Martinez S."/>
            <person name="Idnurm A."/>
            <person name="Herrera-Estrella A."/>
            <person name="Gabaldon T."/>
            <person name="Grigoriev I.V."/>
        </authorList>
    </citation>
    <scope>NUCLEOTIDE SEQUENCE [LARGE SCALE GENOMIC DNA]</scope>
    <source>
        <strain evidence="3">NRRL 1555(-)</strain>
    </source>
</reference>
<dbReference type="InterPro" id="IPR000772">
    <property type="entry name" value="Ricin_B_lectin"/>
</dbReference>
<dbReference type="InterPro" id="IPR035992">
    <property type="entry name" value="Ricin_B-like_lectins"/>
</dbReference>
<dbReference type="SMART" id="SM00458">
    <property type="entry name" value="RICIN"/>
    <property type="match status" value="1"/>
</dbReference>
<dbReference type="OrthoDB" id="9895617at2759"/>